<feature type="compositionally biased region" description="Polar residues" evidence="1">
    <location>
        <begin position="114"/>
        <end position="123"/>
    </location>
</feature>
<gene>
    <name evidence="2" type="ORF">SAMN05216474_1386</name>
</gene>
<dbReference type="AlphaFoldDB" id="A0A1I6ZID4"/>
<dbReference type="GO" id="GO:0003677">
    <property type="term" value="F:DNA binding"/>
    <property type="evidence" value="ECO:0007669"/>
    <property type="project" value="InterPro"/>
</dbReference>
<keyword evidence="3" id="KW-1185">Reference proteome</keyword>
<protein>
    <submittedName>
        <fullName evidence="2">Uncharacterized conserved protein</fullName>
    </submittedName>
</protein>
<evidence type="ECO:0000313" key="3">
    <source>
        <dbReference type="Proteomes" id="UP000236454"/>
    </source>
</evidence>
<organism evidence="2 3">
    <name type="scientific">Lishizhenia tianjinensis</name>
    <dbReference type="NCBI Taxonomy" id="477690"/>
    <lineage>
        <taxon>Bacteria</taxon>
        <taxon>Pseudomonadati</taxon>
        <taxon>Bacteroidota</taxon>
        <taxon>Flavobacteriia</taxon>
        <taxon>Flavobacteriales</taxon>
        <taxon>Crocinitomicaceae</taxon>
        <taxon>Lishizhenia</taxon>
    </lineage>
</organism>
<evidence type="ECO:0000313" key="2">
    <source>
        <dbReference type="EMBL" id="SFT62436.1"/>
    </source>
</evidence>
<dbReference type="OrthoDB" id="9806870at2"/>
<dbReference type="Gene3D" id="1.10.720.30">
    <property type="entry name" value="SAP domain"/>
    <property type="match status" value="1"/>
</dbReference>
<name>A0A1I6ZID4_9FLAO</name>
<feature type="compositionally biased region" description="Basic residues" evidence="1">
    <location>
        <begin position="95"/>
        <end position="109"/>
    </location>
</feature>
<reference evidence="2 3" key="1">
    <citation type="submission" date="2016-10" db="EMBL/GenBank/DDBJ databases">
        <authorList>
            <person name="de Groot N.N."/>
        </authorList>
    </citation>
    <scope>NUCLEOTIDE SEQUENCE [LARGE SCALE GENOMIC DNA]</scope>
    <source>
        <strain evidence="2 3">CGMCC 1.7005</strain>
    </source>
</reference>
<feature type="region of interest" description="Disordered" evidence="1">
    <location>
        <begin position="68"/>
        <end position="123"/>
    </location>
</feature>
<dbReference type="STRING" id="477690.SAMN05216474_1386"/>
<proteinExistence type="predicted"/>
<dbReference type="InterPro" id="IPR036361">
    <property type="entry name" value="SAP_dom_sf"/>
</dbReference>
<dbReference type="Proteomes" id="UP000236454">
    <property type="component" value="Unassembled WGS sequence"/>
</dbReference>
<dbReference type="Pfam" id="PF09905">
    <property type="entry name" value="VF530"/>
    <property type="match status" value="1"/>
</dbReference>
<dbReference type="InterPro" id="IPR018668">
    <property type="entry name" value="DNA-binding_VF530-like"/>
</dbReference>
<sequence length="123" mass="14073">MEEQPNNPLHGVKLQDIVEYLVQFYGWEELGKRIDIRCFNLNPTVGSSLKFLRRTPWARNKVEKLYLDTQKSGKAMPNPPFPLKVKATPPPKAKEKPKAKKVNKPKGPVKTKETNSGSKYTLR</sequence>
<dbReference type="EMBL" id="FPAS01000002">
    <property type="protein sequence ID" value="SFT62436.1"/>
    <property type="molecule type" value="Genomic_DNA"/>
</dbReference>
<evidence type="ECO:0000256" key="1">
    <source>
        <dbReference type="SAM" id="MobiDB-lite"/>
    </source>
</evidence>
<accession>A0A1I6ZID4</accession>